<dbReference type="Pfam" id="PF25356">
    <property type="entry name" value="PH_trem"/>
    <property type="match status" value="1"/>
</dbReference>
<evidence type="ECO:0000256" key="1">
    <source>
        <dbReference type="SAM" id="MobiDB-lite"/>
    </source>
</evidence>
<accession>A0ABD2Q7H2</accession>
<dbReference type="EMBL" id="JBJKFK010000735">
    <property type="protein sequence ID" value="KAL3315510.1"/>
    <property type="molecule type" value="Genomic_DNA"/>
</dbReference>
<evidence type="ECO:0000259" key="2">
    <source>
        <dbReference type="Pfam" id="PF25356"/>
    </source>
</evidence>
<evidence type="ECO:0000313" key="4">
    <source>
        <dbReference type="Proteomes" id="UP001626550"/>
    </source>
</evidence>
<organism evidence="3 4">
    <name type="scientific">Cichlidogyrus casuarinus</name>
    <dbReference type="NCBI Taxonomy" id="1844966"/>
    <lineage>
        <taxon>Eukaryota</taxon>
        <taxon>Metazoa</taxon>
        <taxon>Spiralia</taxon>
        <taxon>Lophotrochozoa</taxon>
        <taxon>Platyhelminthes</taxon>
        <taxon>Monogenea</taxon>
        <taxon>Monopisthocotylea</taxon>
        <taxon>Dactylogyridea</taxon>
        <taxon>Ancyrocephalidae</taxon>
        <taxon>Cichlidogyrus</taxon>
    </lineage>
</organism>
<proteinExistence type="predicted"/>
<keyword evidence="4" id="KW-1185">Reference proteome</keyword>
<sequence length="340" mass="38546">MDSRNTRAMASKNEKGPPVFLDTTAVWVSRARADNEDSFMSLFSEPTLESHYKMKPLGNVKVRFKTEFIEFKPVSLFSAKPPRTTLPYKQIERFITTQEHPNIVNLGVREKNEATMVCEMIKFKSEKQANEACDLIQKAKQNPKYRLTADENLNILSQLSRISQSSLNINGDSIGKKNGEMTENEDYLLQSMTNGPPSKRPPLVESNKKPINYSQSARDPGEKLERNAVVRKSSENLLAPSTVEEMYATRSYRPLKSWHPKDIEALRHDLQRCNDSKAWSIDVKTIEHHPVYGNRISDNGSIYMYIAHMVPEDNPTNGFSVCSSSSGSLLSVNENKSPRL</sequence>
<feature type="region of interest" description="Disordered" evidence="1">
    <location>
        <begin position="190"/>
        <end position="221"/>
    </location>
</feature>
<gene>
    <name evidence="3" type="ORF">Ciccas_005856</name>
</gene>
<dbReference type="AlphaFoldDB" id="A0ABD2Q7H2"/>
<name>A0ABD2Q7H2_9PLAT</name>
<evidence type="ECO:0000313" key="3">
    <source>
        <dbReference type="EMBL" id="KAL3315510.1"/>
    </source>
</evidence>
<dbReference type="Proteomes" id="UP001626550">
    <property type="component" value="Unassembled WGS sequence"/>
</dbReference>
<comment type="caution">
    <text evidence="3">The sequence shown here is derived from an EMBL/GenBank/DDBJ whole genome shotgun (WGS) entry which is preliminary data.</text>
</comment>
<feature type="domain" description="Trematode PH-like" evidence="2">
    <location>
        <begin position="20"/>
        <end position="146"/>
    </location>
</feature>
<reference evidence="3 4" key="1">
    <citation type="submission" date="2024-11" db="EMBL/GenBank/DDBJ databases">
        <title>Adaptive evolution of stress response genes in parasites aligns with host niche diversity.</title>
        <authorList>
            <person name="Hahn C."/>
            <person name="Resl P."/>
        </authorList>
    </citation>
    <scope>NUCLEOTIDE SEQUENCE [LARGE SCALE GENOMIC DNA]</scope>
    <source>
        <strain evidence="3">EGGRZ-B1_66</strain>
        <tissue evidence="3">Body</tissue>
    </source>
</reference>
<protein>
    <recommendedName>
        <fullName evidence="2">Trematode PH-like domain-containing protein</fullName>
    </recommendedName>
</protein>
<dbReference type="InterPro" id="IPR057376">
    <property type="entry name" value="PH_trem"/>
</dbReference>